<evidence type="ECO:0000313" key="2">
    <source>
        <dbReference type="EMBL" id="KAB1071162.1"/>
    </source>
</evidence>
<dbReference type="GO" id="GO:0003677">
    <property type="term" value="F:DNA binding"/>
    <property type="evidence" value="ECO:0007669"/>
    <property type="project" value="InterPro"/>
</dbReference>
<dbReference type="SUPFAM" id="SSF52540">
    <property type="entry name" value="P-loop containing nucleoside triphosphate hydrolases"/>
    <property type="match status" value="1"/>
</dbReference>
<dbReference type="EMBL" id="VZZJ01000020">
    <property type="protein sequence ID" value="KAB1071162.1"/>
    <property type="molecule type" value="Genomic_DNA"/>
</dbReference>
<sequence>MPSPFVARRPSVSGNTRIRTPQQEAFEAISSFASEDEREAGIVLPVGCGKSGTITLAPFAFGSSRTLVVAPNVAIAQQLVADFDPASPDMFYQKCAVLQGPPWPEPVEIRGRTSNRSDLDEAHVVVTNIQQLQGTENRWLQGLPPDFFDLILVDEGHHTVSVVRCFETVWDAQGSPSLESARMMSAVSTPETD</sequence>
<gene>
    <name evidence="2" type="ORF">F6X51_19880</name>
</gene>
<dbReference type="AlphaFoldDB" id="A0A6N6MP24"/>
<dbReference type="GO" id="GO:0016787">
    <property type="term" value="F:hydrolase activity"/>
    <property type="evidence" value="ECO:0007669"/>
    <property type="project" value="InterPro"/>
</dbReference>
<dbReference type="RefSeq" id="WP_150965420.1">
    <property type="nucleotide sequence ID" value="NZ_VZZJ01000020.1"/>
</dbReference>
<keyword evidence="3" id="KW-1185">Reference proteome</keyword>
<protein>
    <recommendedName>
        <fullName evidence="1">Helicase/UvrB N-terminal domain-containing protein</fullName>
    </recommendedName>
</protein>
<dbReference type="GO" id="GO:0005524">
    <property type="term" value="F:ATP binding"/>
    <property type="evidence" value="ECO:0007669"/>
    <property type="project" value="InterPro"/>
</dbReference>
<organism evidence="2 3">
    <name type="scientific">Methylobacterium planeticum</name>
    <dbReference type="NCBI Taxonomy" id="2615211"/>
    <lineage>
        <taxon>Bacteria</taxon>
        <taxon>Pseudomonadati</taxon>
        <taxon>Pseudomonadota</taxon>
        <taxon>Alphaproteobacteria</taxon>
        <taxon>Hyphomicrobiales</taxon>
        <taxon>Methylobacteriaceae</taxon>
        <taxon>Methylobacterium</taxon>
    </lineage>
</organism>
<dbReference type="Gene3D" id="3.40.50.300">
    <property type="entry name" value="P-loop containing nucleotide triphosphate hydrolases"/>
    <property type="match status" value="1"/>
</dbReference>
<dbReference type="Pfam" id="PF04851">
    <property type="entry name" value="ResIII"/>
    <property type="match status" value="1"/>
</dbReference>
<evidence type="ECO:0000259" key="1">
    <source>
        <dbReference type="Pfam" id="PF04851"/>
    </source>
</evidence>
<dbReference type="InterPro" id="IPR006935">
    <property type="entry name" value="Helicase/UvrB_N"/>
</dbReference>
<reference evidence="2 3" key="1">
    <citation type="submission" date="2019-09" db="EMBL/GenBank/DDBJ databases">
        <title>YIM 132548 draft genome.</title>
        <authorList>
            <person name="Jiang L."/>
        </authorList>
    </citation>
    <scope>NUCLEOTIDE SEQUENCE [LARGE SCALE GENOMIC DNA]</scope>
    <source>
        <strain evidence="2 3">YIM 132548</strain>
    </source>
</reference>
<accession>A0A6N6MP24</accession>
<dbReference type="InterPro" id="IPR050742">
    <property type="entry name" value="Helicase_Restrict-Modif_Enz"/>
</dbReference>
<comment type="caution">
    <text evidence="2">The sequence shown here is derived from an EMBL/GenBank/DDBJ whole genome shotgun (WGS) entry which is preliminary data.</text>
</comment>
<dbReference type="GO" id="GO:0005829">
    <property type="term" value="C:cytosol"/>
    <property type="evidence" value="ECO:0007669"/>
    <property type="project" value="TreeGrafter"/>
</dbReference>
<feature type="domain" description="Helicase/UvrB N-terminal" evidence="1">
    <location>
        <begin position="17"/>
        <end position="161"/>
    </location>
</feature>
<dbReference type="InterPro" id="IPR027417">
    <property type="entry name" value="P-loop_NTPase"/>
</dbReference>
<proteinExistence type="predicted"/>
<dbReference type="Proteomes" id="UP000441523">
    <property type="component" value="Unassembled WGS sequence"/>
</dbReference>
<dbReference type="PANTHER" id="PTHR47396:SF1">
    <property type="entry name" value="ATP-DEPENDENT HELICASE IRC3-RELATED"/>
    <property type="match status" value="1"/>
</dbReference>
<dbReference type="PANTHER" id="PTHR47396">
    <property type="entry name" value="TYPE I RESTRICTION ENZYME ECOKI R PROTEIN"/>
    <property type="match status" value="1"/>
</dbReference>
<name>A0A6N6MP24_9HYPH</name>
<evidence type="ECO:0000313" key="3">
    <source>
        <dbReference type="Proteomes" id="UP000441523"/>
    </source>
</evidence>